<dbReference type="Proteomes" id="UP000620139">
    <property type="component" value="Unassembled WGS sequence"/>
</dbReference>
<sequence length="257" mass="28351">MKSGGLTAYVLHRYDWSESSLVLDVFTREQGRISVVAKGAKRPTSQLRAVLLPMQRVHLHLTKPKGPELMDIHTLRSAEWAAGHPMPQGDGLLAAYYLNELLLRLLPRGEPHPEVFEPYAAAIAGLALPTETSDSPDAWLRAFELRLLQALGWLPDLTRDSVHLEPLHAAGRYTLTPEIGLVAGEGTRGSLAGANWVAMAHALPGGLHPLVEAVLTLPKRSTLKALLREVLHYHLGHQALRSRFVLHQAHDLLENRP</sequence>
<dbReference type="InterPro" id="IPR037278">
    <property type="entry name" value="ARFGAP/RecO"/>
</dbReference>
<dbReference type="InterPro" id="IPR003717">
    <property type="entry name" value="RecO"/>
</dbReference>
<dbReference type="InterPro" id="IPR042242">
    <property type="entry name" value="RecO_C"/>
</dbReference>
<dbReference type="RefSeq" id="WP_198100895.1">
    <property type="nucleotide sequence ID" value="NZ_JAEDAL010000004.1"/>
</dbReference>
<feature type="domain" description="DNA replication/recombination mediator RecO N-terminal" evidence="8">
    <location>
        <begin position="7"/>
        <end position="74"/>
    </location>
</feature>
<keyword evidence="5 7" id="KW-0234">DNA repair</keyword>
<evidence type="ECO:0000313" key="10">
    <source>
        <dbReference type="Proteomes" id="UP000620139"/>
    </source>
</evidence>
<keyword evidence="10" id="KW-1185">Reference proteome</keyword>
<reference evidence="9" key="1">
    <citation type="submission" date="2020-12" db="EMBL/GenBank/DDBJ databases">
        <title>The genome sequence of Inhella sp. 4Y17.</title>
        <authorList>
            <person name="Liu Y."/>
        </authorList>
    </citation>
    <scope>NUCLEOTIDE SEQUENCE</scope>
    <source>
        <strain evidence="9">4Y10</strain>
    </source>
</reference>
<dbReference type="Pfam" id="PF02565">
    <property type="entry name" value="RecO_C"/>
    <property type="match status" value="1"/>
</dbReference>
<evidence type="ECO:0000256" key="5">
    <source>
        <dbReference type="ARBA" id="ARBA00023204"/>
    </source>
</evidence>
<evidence type="ECO:0000256" key="3">
    <source>
        <dbReference type="ARBA" id="ARBA00022763"/>
    </source>
</evidence>
<dbReference type="PANTHER" id="PTHR33991:SF1">
    <property type="entry name" value="DNA REPAIR PROTEIN RECO"/>
    <property type="match status" value="1"/>
</dbReference>
<dbReference type="Gene3D" id="1.20.1440.120">
    <property type="entry name" value="Recombination protein O, C-terminal domain"/>
    <property type="match status" value="1"/>
</dbReference>
<protein>
    <recommendedName>
        <fullName evidence="2 7">DNA repair protein RecO</fullName>
    </recommendedName>
    <alternativeName>
        <fullName evidence="6 7">Recombination protein O</fullName>
    </alternativeName>
</protein>
<dbReference type="InterPro" id="IPR012340">
    <property type="entry name" value="NA-bd_OB-fold"/>
</dbReference>
<comment type="function">
    <text evidence="7">Involved in DNA repair and RecF pathway recombination.</text>
</comment>
<dbReference type="Gene3D" id="2.40.50.140">
    <property type="entry name" value="Nucleic acid-binding proteins"/>
    <property type="match status" value="1"/>
</dbReference>
<dbReference type="SUPFAM" id="SSF57863">
    <property type="entry name" value="ArfGap/RecO-like zinc finger"/>
    <property type="match status" value="1"/>
</dbReference>
<comment type="similarity">
    <text evidence="1 7">Belongs to the RecO family.</text>
</comment>
<keyword evidence="4 7" id="KW-0233">DNA recombination</keyword>
<proteinExistence type="inferred from homology"/>
<dbReference type="AlphaFoldDB" id="A0A931NDP3"/>
<gene>
    <name evidence="7 9" type="primary">recO</name>
    <name evidence="9" type="ORF">I7X43_10575</name>
</gene>
<evidence type="ECO:0000256" key="4">
    <source>
        <dbReference type="ARBA" id="ARBA00023172"/>
    </source>
</evidence>
<dbReference type="PANTHER" id="PTHR33991">
    <property type="entry name" value="DNA REPAIR PROTEIN RECO"/>
    <property type="match status" value="1"/>
</dbReference>
<dbReference type="GO" id="GO:0006310">
    <property type="term" value="P:DNA recombination"/>
    <property type="evidence" value="ECO:0007669"/>
    <property type="project" value="UniProtKB-UniRule"/>
</dbReference>
<evidence type="ECO:0000256" key="2">
    <source>
        <dbReference type="ARBA" id="ARBA00021310"/>
    </source>
</evidence>
<evidence type="ECO:0000256" key="7">
    <source>
        <dbReference type="HAMAP-Rule" id="MF_00201"/>
    </source>
</evidence>
<evidence type="ECO:0000256" key="6">
    <source>
        <dbReference type="ARBA" id="ARBA00033409"/>
    </source>
</evidence>
<keyword evidence="3 7" id="KW-0227">DNA damage</keyword>
<evidence type="ECO:0000256" key="1">
    <source>
        <dbReference type="ARBA" id="ARBA00007452"/>
    </source>
</evidence>
<name>A0A931NDP3_9BURK</name>
<dbReference type="EMBL" id="JAEDAL010000004">
    <property type="protein sequence ID" value="MBH9553292.1"/>
    <property type="molecule type" value="Genomic_DNA"/>
</dbReference>
<dbReference type="Pfam" id="PF11967">
    <property type="entry name" value="RecO_N"/>
    <property type="match status" value="1"/>
</dbReference>
<dbReference type="InterPro" id="IPR022572">
    <property type="entry name" value="DNA_rep/recomb_RecO_N"/>
</dbReference>
<comment type="caution">
    <text evidence="9">The sequence shown here is derived from an EMBL/GenBank/DDBJ whole genome shotgun (WGS) entry which is preliminary data.</text>
</comment>
<evidence type="ECO:0000259" key="8">
    <source>
        <dbReference type="Pfam" id="PF11967"/>
    </source>
</evidence>
<dbReference type="NCBIfam" id="TIGR00613">
    <property type="entry name" value="reco"/>
    <property type="match status" value="1"/>
</dbReference>
<accession>A0A931NDP3</accession>
<dbReference type="SUPFAM" id="SSF50249">
    <property type="entry name" value="Nucleic acid-binding proteins"/>
    <property type="match status" value="1"/>
</dbReference>
<organism evidence="9 10">
    <name type="scientific">Inhella gelatinilytica</name>
    <dbReference type="NCBI Taxonomy" id="2795030"/>
    <lineage>
        <taxon>Bacteria</taxon>
        <taxon>Pseudomonadati</taxon>
        <taxon>Pseudomonadota</taxon>
        <taxon>Betaproteobacteria</taxon>
        <taxon>Burkholderiales</taxon>
        <taxon>Sphaerotilaceae</taxon>
        <taxon>Inhella</taxon>
    </lineage>
</organism>
<dbReference type="HAMAP" id="MF_00201">
    <property type="entry name" value="RecO"/>
    <property type="match status" value="1"/>
</dbReference>
<dbReference type="GO" id="GO:0006302">
    <property type="term" value="P:double-strand break repair"/>
    <property type="evidence" value="ECO:0007669"/>
    <property type="project" value="TreeGrafter"/>
</dbReference>
<dbReference type="GO" id="GO:0043590">
    <property type="term" value="C:bacterial nucleoid"/>
    <property type="evidence" value="ECO:0007669"/>
    <property type="project" value="TreeGrafter"/>
</dbReference>
<evidence type="ECO:0000313" key="9">
    <source>
        <dbReference type="EMBL" id="MBH9553292.1"/>
    </source>
</evidence>